<keyword evidence="1" id="KW-1133">Transmembrane helix</keyword>
<dbReference type="AlphaFoldDB" id="A0A1S1U585"/>
<sequence length="162" mass="17545">MLNQAKSLRPPQGRFRQCGSTLVEFAIIAPAFLLLMIGIIELSMAYFANLTMQHAVREGARYAVTGNSDLDPASSNQQRYQAVIQKMKDSSMGIYDKVNPVITVNGVSGTSTGMFGNSGDIVVISVAYNWKFATPLMTAFYKDGKSSNVVAATMRNESFGGL</sequence>
<dbReference type="Pfam" id="PF07811">
    <property type="entry name" value="TadE"/>
    <property type="match status" value="1"/>
</dbReference>
<dbReference type="InterPro" id="IPR012495">
    <property type="entry name" value="TadE-like_dom"/>
</dbReference>
<comment type="caution">
    <text evidence="3">The sequence shown here is derived from an EMBL/GenBank/DDBJ whole genome shotgun (WGS) entry which is preliminary data.</text>
</comment>
<gene>
    <name evidence="3" type="ORF">AKG95_19640</name>
</gene>
<dbReference type="Proteomes" id="UP000179840">
    <property type="component" value="Unassembled WGS sequence"/>
</dbReference>
<protein>
    <submittedName>
        <fullName evidence="3">Pilus assembly protein TadE</fullName>
    </submittedName>
</protein>
<dbReference type="EMBL" id="LFKP01000010">
    <property type="protein sequence ID" value="OHV95590.1"/>
    <property type="molecule type" value="Genomic_DNA"/>
</dbReference>
<evidence type="ECO:0000313" key="3">
    <source>
        <dbReference type="EMBL" id="OHV95590.1"/>
    </source>
</evidence>
<proteinExistence type="predicted"/>
<organism evidence="3 4">
    <name type="scientific">Janthinobacterium lividum</name>
    <dbReference type="NCBI Taxonomy" id="29581"/>
    <lineage>
        <taxon>Bacteria</taxon>
        <taxon>Pseudomonadati</taxon>
        <taxon>Pseudomonadota</taxon>
        <taxon>Betaproteobacteria</taxon>
        <taxon>Burkholderiales</taxon>
        <taxon>Oxalobacteraceae</taxon>
        <taxon>Janthinobacterium</taxon>
    </lineage>
</organism>
<accession>A0A1S1U585</accession>
<name>A0A1S1U585_9BURK</name>
<feature type="transmembrane region" description="Helical" evidence="1">
    <location>
        <begin position="21"/>
        <end position="47"/>
    </location>
</feature>
<evidence type="ECO:0000313" key="4">
    <source>
        <dbReference type="Proteomes" id="UP000179840"/>
    </source>
</evidence>
<feature type="domain" description="TadE-like" evidence="2">
    <location>
        <begin position="19"/>
        <end position="61"/>
    </location>
</feature>
<keyword evidence="1" id="KW-0812">Transmembrane</keyword>
<evidence type="ECO:0000259" key="2">
    <source>
        <dbReference type="Pfam" id="PF07811"/>
    </source>
</evidence>
<keyword evidence="1" id="KW-0472">Membrane</keyword>
<reference evidence="3 4" key="1">
    <citation type="submission" date="2015-06" db="EMBL/GenBank/DDBJ databases">
        <title>Draft genome sequencing of a biphenyl-degrading bacterium, Janthinobacterium lividum MEG1.</title>
        <authorList>
            <person name="Shimodaira J."/>
            <person name="Hatta T."/>
        </authorList>
    </citation>
    <scope>NUCLEOTIDE SEQUENCE [LARGE SCALE GENOMIC DNA]</scope>
    <source>
        <strain evidence="3 4">MEG1</strain>
    </source>
</reference>
<evidence type="ECO:0000256" key="1">
    <source>
        <dbReference type="SAM" id="Phobius"/>
    </source>
</evidence>